<sequence length="148" mass="17172">MNPTERDKFMKWYEERIDWEFYGAKARSDHSAPNTRSDVDILRRCCLQFRAECLAINGVEPFSYSTIASVCMAVYRSKHLPAQMITMVPVKGSIASNNFSKESMEWLKYMEHTLGVEICHVLNGRGERNIDDIHVDGYCEETKTVFEF</sequence>
<dbReference type="AlphaFoldDB" id="A0A4Y2RQA4"/>
<proteinExistence type="predicted"/>
<accession>A0A4Y2RQA4</accession>
<organism evidence="1 2">
    <name type="scientific">Araneus ventricosus</name>
    <name type="common">Orbweaver spider</name>
    <name type="synonym">Epeira ventricosa</name>
    <dbReference type="NCBI Taxonomy" id="182803"/>
    <lineage>
        <taxon>Eukaryota</taxon>
        <taxon>Metazoa</taxon>
        <taxon>Ecdysozoa</taxon>
        <taxon>Arthropoda</taxon>
        <taxon>Chelicerata</taxon>
        <taxon>Arachnida</taxon>
        <taxon>Araneae</taxon>
        <taxon>Araneomorphae</taxon>
        <taxon>Entelegynae</taxon>
        <taxon>Araneoidea</taxon>
        <taxon>Araneidae</taxon>
        <taxon>Araneus</taxon>
    </lineage>
</organism>
<evidence type="ECO:0000313" key="2">
    <source>
        <dbReference type="Proteomes" id="UP000499080"/>
    </source>
</evidence>
<protein>
    <recommendedName>
        <fullName evidence="3">DNA-directed DNA polymerase</fullName>
    </recommendedName>
</protein>
<dbReference type="EMBL" id="BGPR01017975">
    <property type="protein sequence ID" value="GBN77883.1"/>
    <property type="molecule type" value="Genomic_DNA"/>
</dbReference>
<gene>
    <name evidence="1" type="ORF">AVEN_259269_1</name>
</gene>
<dbReference type="Proteomes" id="UP000499080">
    <property type="component" value="Unassembled WGS sequence"/>
</dbReference>
<evidence type="ECO:0008006" key="3">
    <source>
        <dbReference type="Google" id="ProtNLM"/>
    </source>
</evidence>
<comment type="caution">
    <text evidence="1">The sequence shown here is derived from an EMBL/GenBank/DDBJ whole genome shotgun (WGS) entry which is preliminary data.</text>
</comment>
<reference evidence="1 2" key="1">
    <citation type="journal article" date="2019" name="Sci. Rep.">
        <title>Orb-weaving spider Araneus ventricosus genome elucidates the spidroin gene catalogue.</title>
        <authorList>
            <person name="Kono N."/>
            <person name="Nakamura H."/>
            <person name="Ohtoshi R."/>
            <person name="Moran D.A.P."/>
            <person name="Shinohara A."/>
            <person name="Yoshida Y."/>
            <person name="Fujiwara M."/>
            <person name="Mori M."/>
            <person name="Tomita M."/>
            <person name="Arakawa K."/>
        </authorList>
    </citation>
    <scope>NUCLEOTIDE SEQUENCE [LARGE SCALE GENOMIC DNA]</scope>
</reference>
<keyword evidence="2" id="KW-1185">Reference proteome</keyword>
<name>A0A4Y2RQA4_ARAVE</name>
<evidence type="ECO:0000313" key="1">
    <source>
        <dbReference type="EMBL" id="GBN77883.1"/>
    </source>
</evidence>